<accession>A0AAD6D1X1</accession>
<dbReference type="InterPro" id="IPR007011">
    <property type="entry name" value="LEA_SMP_dom"/>
</dbReference>
<feature type="domain" description="SMP" evidence="1">
    <location>
        <begin position="144"/>
        <end position="178"/>
    </location>
</feature>
<comment type="caution">
    <text evidence="2">The sequence shown here is derived from an EMBL/GenBank/DDBJ whole genome shotgun (WGS) entry which is preliminary data.</text>
</comment>
<reference evidence="2 3" key="1">
    <citation type="journal article" date="2023" name="IMA Fungus">
        <title>Comparative genomic study of the Penicillium genus elucidates a diverse pangenome and 15 lateral gene transfer events.</title>
        <authorList>
            <person name="Petersen C."/>
            <person name="Sorensen T."/>
            <person name="Nielsen M.R."/>
            <person name="Sondergaard T.E."/>
            <person name="Sorensen J.L."/>
            <person name="Fitzpatrick D.A."/>
            <person name="Frisvad J.C."/>
            <person name="Nielsen K.L."/>
        </authorList>
    </citation>
    <scope>NUCLEOTIDE SEQUENCE [LARGE SCALE GENOMIC DNA]</scope>
    <source>
        <strain evidence="2 3">IBT 35679</strain>
    </source>
</reference>
<name>A0AAD6D1X1_9EURO</name>
<sequence>MSADIPTVADLKQAVEAGQRITPADVSIISHAESVLTGRGPLRGGPAATAQSIAMKQMNFDAQLDEISRKPHSHITHEDAREMQATEVGVLSHLISPQRLTGMQGRAFGRPPGRGSVSEQIRSIADRNEILGLPAVPIEVPVYVTKDDAREAQRAESMLYGGQIPRQGMAAQMQSAADKIENVRRDEPW</sequence>
<proteinExistence type="predicted"/>
<gene>
    <name evidence="2" type="ORF">N7494_004927</name>
</gene>
<dbReference type="Pfam" id="PF04927">
    <property type="entry name" value="SMP"/>
    <property type="match status" value="1"/>
</dbReference>
<organism evidence="2 3">
    <name type="scientific">Penicillium frequentans</name>
    <dbReference type="NCBI Taxonomy" id="3151616"/>
    <lineage>
        <taxon>Eukaryota</taxon>
        <taxon>Fungi</taxon>
        <taxon>Dikarya</taxon>
        <taxon>Ascomycota</taxon>
        <taxon>Pezizomycotina</taxon>
        <taxon>Eurotiomycetes</taxon>
        <taxon>Eurotiomycetidae</taxon>
        <taxon>Eurotiales</taxon>
        <taxon>Aspergillaceae</taxon>
        <taxon>Penicillium</taxon>
    </lineage>
</organism>
<evidence type="ECO:0000259" key="1">
    <source>
        <dbReference type="Pfam" id="PF04927"/>
    </source>
</evidence>
<keyword evidence="3" id="KW-1185">Reference proteome</keyword>
<protein>
    <recommendedName>
        <fullName evidence="1">SMP domain-containing protein</fullName>
    </recommendedName>
</protein>
<evidence type="ECO:0000313" key="3">
    <source>
        <dbReference type="Proteomes" id="UP001220324"/>
    </source>
</evidence>
<dbReference type="AlphaFoldDB" id="A0AAD6D1X1"/>
<dbReference type="Proteomes" id="UP001220324">
    <property type="component" value="Unassembled WGS sequence"/>
</dbReference>
<evidence type="ECO:0000313" key="2">
    <source>
        <dbReference type="EMBL" id="KAJ5547342.1"/>
    </source>
</evidence>
<dbReference type="EMBL" id="JAQIZZ010000003">
    <property type="protein sequence ID" value="KAJ5547342.1"/>
    <property type="molecule type" value="Genomic_DNA"/>
</dbReference>